<reference evidence="6 7" key="1">
    <citation type="submission" date="2017-11" db="EMBL/GenBank/DDBJ databases">
        <title>Complete genome of a free-living desiccation-tolerant cyanobacterium and its photosynthetic adaptation to extreme terrestrial habitat.</title>
        <authorList>
            <person name="Shang J."/>
        </authorList>
    </citation>
    <scope>NUCLEOTIDE SEQUENCE [LARGE SCALE GENOMIC DNA]</scope>
    <source>
        <strain evidence="6 7">CCNUN1</strain>
    </source>
</reference>
<accession>A0A2K8T185</accession>
<dbReference type="PANTHER" id="PTHR30535">
    <property type="entry name" value="VITAMIN B12-BINDING PROTEIN"/>
    <property type="match status" value="1"/>
</dbReference>
<evidence type="ECO:0000256" key="1">
    <source>
        <dbReference type="ARBA" id="ARBA00008814"/>
    </source>
</evidence>
<dbReference type="GO" id="GO:0071281">
    <property type="term" value="P:cellular response to iron ion"/>
    <property type="evidence" value="ECO:0007669"/>
    <property type="project" value="TreeGrafter"/>
</dbReference>
<dbReference type="NCBIfam" id="NF038402">
    <property type="entry name" value="TroA_like"/>
    <property type="match status" value="1"/>
</dbReference>
<evidence type="ECO:0000256" key="3">
    <source>
        <dbReference type="SAM" id="MobiDB-lite"/>
    </source>
</evidence>
<dbReference type="Proteomes" id="UP000232003">
    <property type="component" value="Chromosome"/>
</dbReference>
<dbReference type="PANTHER" id="PTHR30535:SF34">
    <property type="entry name" value="MOLYBDATE-BINDING PROTEIN MOLA"/>
    <property type="match status" value="1"/>
</dbReference>
<feature type="domain" description="Fe/B12 periplasmic-binding" evidence="5">
    <location>
        <begin position="54"/>
        <end position="309"/>
    </location>
</feature>
<dbReference type="Pfam" id="PF01497">
    <property type="entry name" value="Peripla_BP_2"/>
    <property type="match status" value="1"/>
</dbReference>
<evidence type="ECO:0000313" key="7">
    <source>
        <dbReference type="Proteomes" id="UP000232003"/>
    </source>
</evidence>
<dbReference type="InterPro" id="IPR054828">
    <property type="entry name" value="Vit_B12_bind_prot"/>
</dbReference>
<name>A0A2K8T185_9NOSO</name>
<evidence type="ECO:0000256" key="4">
    <source>
        <dbReference type="SAM" id="SignalP"/>
    </source>
</evidence>
<dbReference type="Gene3D" id="3.40.50.1980">
    <property type="entry name" value="Nitrogenase molybdenum iron protein domain"/>
    <property type="match status" value="2"/>
</dbReference>
<dbReference type="KEGG" id="nfl:COO91_07421"/>
<dbReference type="PROSITE" id="PS51257">
    <property type="entry name" value="PROKAR_LIPOPROTEIN"/>
    <property type="match status" value="1"/>
</dbReference>
<comment type="similarity">
    <text evidence="1">Belongs to the bacterial solute-binding protein 8 family.</text>
</comment>
<evidence type="ECO:0000256" key="2">
    <source>
        <dbReference type="ARBA" id="ARBA00022729"/>
    </source>
</evidence>
<keyword evidence="2 4" id="KW-0732">Signal</keyword>
<dbReference type="AlphaFoldDB" id="A0A2K8T185"/>
<keyword evidence="7" id="KW-1185">Reference proteome</keyword>
<feature type="chain" id="PRO_5014875188" evidence="4">
    <location>
        <begin position="20"/>
        <end position="311"/>
    </location>
</feature>
<dbReference type="PROSITE" id="PS50983">
    <property type="entry name" value="FE_B12_PBP"/>
    <property type="match status" value="1"/>
</dbReference>
<dbReference type="RefSeq" id="WP_100901799.1">
    <property type="nucleotide sequence ID" value="NZ_CAWNNC010000001.1"/>
</dbReference>
<evidence type="ECO:0000259" key="5">
    <source>
        <dbReference type="PROSITE" id="PS50983"/>
    </source>
</evidence>
<feature type="signal peptide" evidence="4">
    <location>
        <begin position="1"/>
        <end position="19"/>
    </location>
</feature>
<dbReference type="OrthoDB" id="418958at2"/>
<dbReference type="EMBL" id="CP024785">
    <property type="protein sequence ID" value="AUB41373.1"/>
    <property type="molecule type" value="Genomic_DNA"/>
</dbReference>
<dbReference type="SUPFAM" id="SSF53807">
    <property type="entry name" value="Helical backbone' metal receptor"/>
    <property type="match status" value="1"/>
</dbReference>
<gene>
    <name evidence="6" type="ORF">COO91_07421</name>
</gene>
<organism evidence="6 7">
    <name type="scientific">Nostoc flagelliforme CCNUN1</name>
    <dbReference type="NCBI Taxonomy" id="2038116"/>
    <lineage>
        <taxon>Bacteria</taxon>
        <taxon>Bacillati</taxon>
        <taxon>Cyanobacteriota</taxon>
        <taxon>Cyanophyceae</taxon>
        <taxon>Nostocales</taxon>
        <taxon>Nostocaceae</taxon>
        <taxon>Nostoc</taxon>
    </lineage>
</organism>
<dbReference type="InterPro" id="IPR002491">
    <property type="entry name" value="ABC_transptr_periplasmic_BD"/>
</dbReference>
<proteinExistence type="inferred from homology"/>
<sequence>MHRRWLLSALALLMSIFLAACTSATTQQPQTKITNPTETRNTNSQQLSKGSVKRVVALSSLSADIISRLDQTKIVGVTGSKLFKNDSIFKDIPRVSEGQSPPNLENVVALKPDLVIGAEGFYNIPIQKIQQLGIPTFLTKVNNWESLEELTKTLAKSIDADPQPLLNRYKSFLPEKPTQGFSTLALVSRQPILAPNKNSWAGDLLAKFQAKNIAADLQGKSPIGGYVTLSAEKVLEANPEVIILVNPPQGNSEAALLDSLKKEAFWQQLQATKNNRVYVFDYYGLVNPGSIDAIEKACQQLKQALFVAQGT</sequence>
<evidence type="ECO:0000313" key="6">
    <source>
        <dbReference type="EMBL" id="AUB41373.1"/>
    </source>
</evidence>
<dbReference type="InterPro" id="IPR050902">
    <property type="entry name" value="ABC_Transporter_SBP"/>
</dbReference>
<feature type="region of interest" description="Disordered" evidence="3">
    <location>
        <begin position="27"/>
        <end position="48"/>
    </location>
</feature>
<protein>
    <submittedName>
        <fullName evidence="6">ABC.FEV.S, iron complex transport system substrate-binding protein</fullName>
    </submittedName>
</protein>